<gene>
    <name evidence="1" type="ORF">MNBD_IGNAVI01-1088</name>
</gene>
<dbReference type="EMBL" id="UOGD01000292">
    <property type="protein sequence ID" value="VAX25197.1"/>
    <property type="molecule type" value="Genomic_DNA"/>
</dbReference>
<evidence type="ECO:0000313" key="1">
    <source>
        <dbReference type="EMBL" id="VAX25197.1"/>
    </source>
</evidence>
<accession>A0A3B1D934</accession>
<dbReference type="AlphaFoldDB" id="A0A3B1D934"/>
<reference evidence="1" key="1">
    <citation type="submission" date="2018-06" db="EMBL/GenBank/DDBJ databases">
        <authorList>
            <person name="Zhirakovskaya E."/>
        </authorList>
    </citation>
    <scope>NUCLEOTIDE SEQUENCE</scope>
</reference>
<protein>
    <submittedName>
        <fullName evidence="1">Uncharacterized protein</fullName>
    </submittedName>
</protein>
<organism evidence="1">
    <name type="scientific">hydrothermal vent metagenome</name>
    <dbReference type="NCBI Taxonomy" id="652676"/>
    <lineage>
        <taxon>unclassified sequences</taxon>
        <taxon>metagenomes</taxon>
        <taxon>ecological metagenomes</taxon>
    </lineage>
</organism>
<name>A0A3B1D934_9ZZZZ</name>
<proteinExistence type="predicted"/>
<sequence>MKKLLVLAVVAALSFWGCSENSNITEPTDSQSNQSFLKVNTDNVSELSAEAKAALKTDGMSTLSKSFFPSSVSVDVDAEEGASIRFILANSGTYSLGKLSIAGGAFAEDATVGIATVGGEAALDFTPNVQFATPAELTVGFIGVDIHAGDDVHFVYMVGDQEVEVANSGIYVGNGWVVVVKAQLGHFSRFGFTK</sequence>